<dbReference type="AlphaFoldDB" id="A0A1H1ZP74"/>
<reference evidence="3" key="1">
    <citation type="submission" date="2016-10" db="EMBL/GenBank/DDBJ databases">
        <authorList>
            <person name="Varghese N."/>
            <person name="Submissions S."/>
        </authorList>
    </citation>
    <scope>NUCLEOTIDE SEQUENCE [LARGE SCALE GENOMIC DNA]</scope>
    <source>
        <strain evidence="3">GAS369</strain>
    </source>
</reference>
<dbReference type="Proteomes" id="UP000243904">
    <property type="component" value="Chromosome I"/>
</dbReference>
<sequence length="72" mass="7123">MVSAVSNNPSVLPPSQAQSQSKSSSSAGASFQQAVSQYLQNTTSGAGGASSAANPSQSLGSDLMSSLLQMQS</sequence>
<name>A0A1H1ZP74_9BRAD</name>
<feature type="region of interest" description="Disordered" evidence="1">
    <location>
        <begin position="1"/>
        <end position="72"/>
    </location>
</feature>
<gene>
    <name evidence="2" type="ORF">SAMN05444158_5583</name>
</gene>
<proteinExistence type="predicted"/>
<feature type="compositionally biased region" description="Polar residues" evidence="1">
    <location>
        <begin position="1"/>
        <end position="10"/>
    </location>
</feature>
<dbReference type="EMBL" id="LT629750">
    <property type="protein sequence ID" value="SDT35611.1"/>
    <property type="molecule type" value="Genomic_DNA"/>
</dbReference>
<organism evidence="2 3">
    <name type="scientific">Bradyrhizobium canariense</name>
    <dbReference type="NCBI Taxonomy" id="255045"/>
    <lineage>
        <taxon>Bacteria</taxon>
        <taxon>Pseudomonadati</taxon>
        <taxon>Pseudomonadota</taxon>
        <taxon>Alphaproteobacteria</taxon>
        <taxon>Hyphomicrobiales</taxon>
        <taxon>Nitrobacteraceae</taxon>
        <taxon>Bradyrhizobium</taxon>
    </lineage>
</organism>
<feature type="compositionally biased region" description="Low complexity" evidence="1">
    <location>
        <begin position="49"/>
        <end position="72"/>
    </location>
</feature>
<protein>
    <submittedName>
        <fullName evidence="2">Uncharacterized protein</fullName>
    </submittedName>
</protein>
<keyword evidence="3" id="KW-1185">Reference proteome</keyword>
<feature type="compositionally biased region" description="Low complexity" evidence="1">
    <location>
        <begin position="15"/>
        <end position="37"/>
    </location>
</feature>
<evidence type="ECO:0000313" key="2">
    <source>
        <dbReference type="EMBL" id="SDT35611.1"/>
    </source>
</evidence>
<evidence type="ECO:0000313" key="3">
    <source>
        <dbReference type="Proteomes" id="UP000243904"/>
    </source>
</evidence>
<accession>A0A1H1ZP74</accession>
<evidence type="ECO:0000256" key="1">
    <source>
        <dbReference type="SAM" id="MobiDB-lite"/>
    </source>
</evidence>
<dbReference type="RefSeq" id="WP_146689605.1">
    <property type="nucleotide sequence ID" value="NZ_LT629750.1"/>
</dbReference>